<keyword evidence="2" id="KW-0645">Protease</keyword>
<dbReference type="EMBL" id="KI440842">
    <property type="protein sequence ID" value="ERT01716.1"/>
    <property type="molecule type" value="Genomic_DNA"/>
</dbReference>
<dbReference type="Proteomes" id="UP000018087">
    <property type="component" value="Unassembled WGS sequence"/>
</dbReference>
<dbReference type="PANTHER" id="PTHR13604">
    <property type="entry name" value="DC12-RELATED"/>
    <property type="match status" value="1"/>
</dbReference>
<keyword evidence="10" id="KW-1185">Reference proteome</keyword>
<evidence type="ECO:0000256" key="8">
    <source>
        <dbReference type="SAM" id="MobiDB-lite"/>
    </source>
</evidence>
<evidence type="ECO:0000256" key="2">
    <source>
        <dbReference type="ARBA" id="ARBA00022670"/>
    </source>
</evidence>
<dbReference type="GO" id="GO:0106300">
    <property type="term" value="P:protein-DNA covalent cross-linking repair"/>
    <property type="evidence" value="ECO:0007669"/>
    <property type="project" value="InterPro"/>
</dbReference>
<dbReference type="PANTHER" id="PTHR13604:SF0">
    <property type="entry name" value="ABASIC SITE PROCESSING PROTEIN HMCES"/>
    <property type="match status" value="1"/>
</dbReference>
<evidence type="ECO:0000256" key="3">
    <source>
        <dbReference type="ARBA" id="ARBA00022763"/>
    </source>
</evidence>
<evidence type="ECO:0000256" key="5">
    <source>
        <dbReference type="ARBA" id="ARBA00023124"/>
    </source>
</evidence>
<feature type="region of interest" description="Disordered" evidence="8">
    <location>
        <begin position="376"/>
        <end position="447"/>
    </location>
</feature>
<reference evidence="10" key="1">
    <citation type="journal article" date="2014" name="Genome Announc.">
        <title>Genome sequence of the pathogenic fungus Sporothrix schenckii (ATCC 58251).</title>
        <authorList>
            <person name="Cuomo C.A."/>
            <person name="Rodriguez-Del Valle N."/>
            <person name="Perez-Sanchez L."/>
            <person name="Abouelleil A."/>
            <person name="Goldberg J."/>
            <person name="Young S."/>
            <person name="Zeng Q."/>
            <person name="Birren B.W."/>
        </authorList>
    </citation>
    <scope>NUCLEOTIDE SEQUENCE [LARGE SCALE GENOMIC DNA]</scope>
    <source>
        <strain evidence="10">ATCC 58251 / de Perez 2211183</strain>
    </source>
</reference>
<keyword evidence="4" id="KW-0378">Hydrolase</keyword>
<keyword evidence="3" id="KW-0227">DNA damage</keyword>
<name>U7Q4S4_SPOS1</name>
<dbReference type="Pfam" id="PF02586">
    <property type="entry name" value="SRAP"/>
    <property type="match status" value="1"/>
</dbReference>
<dbReference type="GO" id="GO:0008233">
    <property type="term" value="F:peptidase activity"/>
    <property type="evidence" value="ECO:0007669"/>
    <property type="project" value="UniProtKB-KW"/>
</dbReference>
<dbReference type="Gene3D" id="3.90.1680.10">
    <property type="entry name" value="SOS response associated peptidase-like"/>
    <property type="match status" value="1"/>
</dbReference>
<dbReference type="InterPro" id="IPR036590">
    <property type="entry name" value="SRAP-like"/>
</dbReference>
<keyword evidence="7" id="KW-0456">Lyase</keyword>
<gene>
    <name evidence="9" type="ORF">HMPREF1624_00010</name>
</gene>
<dbReference type="OrthoDB" id="2111841at2759"/>
<evidence type="ECO:0000313" key="10">
    <source>
        <dbReference type="Proteomes" id="UP000018087"/>
    </source>
</evidence>
<sequence length="447" mass="49187">MTTMCGRYVLALRYGQVHDVLQEHGLPADDFHEQHGGWGQDDSDDAQQDHQNAEGNDLAHDTEAPGNADSSKGGDAIFQPSYNFAPGYHGIVLRPVFPGKQSDKPSTLTNKVKVGERKAEVHLQLQVMKWGLVPFWMKKRPDYSAMLKTINCRADSLAAGTGMWAPLRGRKRCIVVAQGFYEWLKTGPKERVPHYIRRRDGLPLLLAGLWDSVVFEDGEAGESGKDGTGTKTYTYTIITTDSNKSLRFLHDRMPVVFDYQSRELQMWLDPTHDAWSNELQTLLRPWPRMAEDDGAALIVDVVSKDVNKAGHSSPSFIVPVASESNKANIANFFRGGMASKEEKQTKREAEGGEVDAEQPVKRAKVVAPTEDAIPLATAPIPTTPVKNTVGTRPASMTASSSKQRQDTMGSKGNNKFKATARTPSKKALDDKSSGSQKITSFFGLKNG</sequence>
<feature type="region of interest" description="Disordered" evidence="8">
    <location>
        <begin position="28"/>
        <end position="75"/>
    </location>
</feature>
<feature type="compositionally biased region" description="Polar residues" evidence="8">
    <location>
        <begin position="385"/>
        <end position="413"/>
    </location>
</feature>
<dbReference type="InterPro" id="IPR003738">
    <property type="entry name" value="SRAP"/>
</dbReference>
<evidence type="ECO:0000256" key="7">
    <source>
        <dbReference type="ARBA" id="ARBA00023239"/>
    </source>
</evidence>
<dbReference type="STRING" id="1391915.U7Q4S4"/>
<dbReference type="HOGENOM" id="CLU_035990_0_3_1"/>
<dbReference type="SUPFAM" id="SSF143081">
    <property type="entry name" value="BB1717-like"/>
    <property type="match status" value="1"/>
</dbReference>
<organism evidence="9 10">
    <name type="scientific">Sporothrix schenckii (strain ATCC 58251 / de Perez 2211183)</name>
    <name type="common">Rose-picker's disease fungus</name>
    <dbReference type="NCBI Taxonomy" id="1391915"/>
    <lineage>
        <taxon>Eukaryota</taxon>
        <taxon>Fungi</taxon>
        <taxon>Dikarya</taxon>
        <taxon>Ascomycota</taxon>
        <taxon>Pezizomycotina</taxon>
        <taxon>Sordariomycetes</taxon>
        <taxon>Sordariomycetidae</taxon>
        <taxon>Ophiostomatales</taxon>
        <taxon>Ophiostomataceae</taxon>
        <taxon>Sporothrix</taxon>
    </lineage>
</organism>
<protein>
    <recommendedName>
        <fullName evidence="11">DUF159 domain protein</fullName>
    </recommendedName>
</protein>
<accession>U7Q4S4</accession>
<evidence type="ECO:0008006" key="11">
    <source>
        <dbReference type="Google" id="ProtNLM"/>
    </source>
</evidence>
<keyword evidence="5" id="KW-0190">Covalent protein-DNA linkage</keyword>
<evidence type="ECO:0000313" key="9">
    <source>
        <dbReference type="EMBL" id="ERT01716.1"/>
    </source>
</evidence>
<feature type="compositionally biased region" description="Basic and acidic residues" evidence="8">
    <location>
        <begin position="47"/>
        <end position="63"/>
    </location>
</feature>
<evidence type="ECO:0000256" key="1">
    <source>
        <dbReference type="ARBA" id="ARBA00008136"/>
    </source>
</evidence>
<comment type="similarity">
    <text evidence="1">Belongs to the SOS response-associated peptidase family.</text>
</comment>
<keyword evidence="6" id="KW-0238">DNA-binding</keyword>
<dbReference type="GO" id="GO:0006508">
    <property type="term" value="P:proteolysis"/>
    <property type="evidence" value="ECO:0007669"/>
    <property type="project" value="UniProtKB-KW"/>
</dbReference>
<proteinExistence type="inferred from homology"/>
<dbReference type="GO" id="GO:0016829">
    <property type="term" value="F:lyase activity"/>
    <property type="evidence" value="ECO:0007669"/>
    <property type="project" value="UniProtKB-KW"/>
</dbReference>
<dbReference type="GO" id="GO:0003697">
    <property type="term" value="F:single-stranded DNA binding"/>
    <property type="evidence" value="ECO:0007669"/>
    <property type="project" value="InterPro"/>
</dbReference>
<dbReference type="eggNOG" id="KOG2618">
    <property type="taxonomic scope" value="Eukaryota"/>
</dbReference>
<evidence type="ECO:0000256" key="4">
    <source>
        <dbReference type="ARBA" id="ARBA00022801"/>
    </source>
</evidence>
<evidence type="ECO:0000256" key="6">
    <source>
        <dbReference type="ARBA" id="ARBA00023125"/>
    </source>
</evidence>
<dbReference type="AlphaFoldDB" id="U7Q4S4"/>